<keyword evidence="1" id="KW-0732">Signal</keyword>
<organism evidence="2 3">
    <name type="scientific">Calothrix parietina FACHB-288</name>
    <dbReference type="NCBI Taxonomy" id="2692896"/>
    <lineage>
        <taxon>Bacteria</taxon>
        <taxon>Bacillati</taxon>
        <taxon>Cyanobacteriota</taxon>
        <taxon>Cyanophyceae</taxon>
        <taxon>Nostocales</taxon>
        <taxon>Calotrichaceae</taxon>
        <taxon>Calothrix</taxon>
    </lineage>
</organism>
<name>A0ABR8AGD4_9CYAN</name>
<comment type="caution">
    <text evidence="2">The sequence shown here is derived from an EMBL/GenBank/DDBJ whole genome shotgun (WGS) entry which is preliminary data.</text>
</comment>
<dbReference type="NCBIfam" id="TIGR04155">
    <property type="entry name" value="cyano_PEP"/>
    <property type="match status" value="1"/>
</dbReference>
<dbReference type="InterPro" id="IPR026374">
    <property type="entry name" value="Cyano_PEP"/>
</dbReference>
<dbReference type="InterPro" id="IPR013424">
    <property type="entry name" value="Ice-binding_C"/>
</dbReference>
<dbReference type="NCBIfam" id="TIGR02595">
    <property type="entry name" value="PEP_CTERM"/>
    <property type="match status" value="1"/>
</dbReference>
<evidence type="ECO:0000313" key="2">
    <source>
        <dbReference type="EMBL" id="MBD2198991.1"/>
    </source>
</evidence>
<sequence length="182" mass="19631">MKSAKNLVVATIATAISLITITAAKPTQAAIINYKFKVNATSGDNPGRYFGSFRYDDSSLTKTGLETIGVENGLALNFNYLGKNYTQKDDFDFDAFPILTFNNGTLQGLSYFVADKFAIASENLNNPDVGGNRFYSLNQSVNATEVGTVSYQVPEPLTVGGTAIATLMGLWMKRKKATKLAA</sequence>
<evidence type="ECO:0000256" key="1">
    <source>
        <dbReference type="SAM" id="SignalP"/>
    </source>
</evidence>
<dbReference type="Proteomes" id="UP000658514">
    <property type="component" value="Unassembled WGS sequence"/>
</dbReference>
<evidence type="ECO:0000313" key="3">
    <source>
        <dbReference type="Proteomes" id="UP000658514"/>
    </source>
</evidence>
<accession>A0ABR8AGD4</accession>
<keyword evidence="3" id="KW-1185">Reference proteome</keyword>
<gene>
    <name evidence="2" type="ORF">H6G24_26510</name>
</gene>
<proteinExistence type="predicted"/>
<reference evidence="2 3" key="1">
    <citation type="journal article" date="2020" name="ISME J.">
        <title>Comparative genomics reveals insights into cyanobacterial evolution and habitat adaptation.</title>
        <authorList>
            <person name="Chen M.Y."/>
            <person name="Teng W.K."/>
            <person name="Zhao L."/>
            <person name="Hu C.X."/>
            <person name="Zhou Y.K."/>
            <person name="Han B.P."/>
            <person name="Song L.R."/>
            <person name="Shu W.S."/>
        </authorList>
    </citation>
    <scope>NUCLEOTIDE SEQUENCE [LARGE SCALE GENOMIC DNA]</scope>
    <source>
        <strain evidence="2 3">FACHB-288</strain>
    </source>
</reference>
<protein>
    <submittedName>
        <fullName evidence="2">PEP-CTERM sorting domain-containing protein</fullName>
    </submittedName>
</protein>
<dbReference type="RefSeq" id="WP_190547856.1">
    <property type="nucleotide sequence ID" value="NZ_CAWPNO010000085.1"/>
</dbReference>
<dbReference type="EMBL" id="JACJQH010000050">
    <property type="protein sequence ID" value="MBD2198991.1"/>
    <property type="molecule type" value="Genomic_DNA"/>
</dbReference>
<feature type="signal peptide" evidence="1">
    <location>
        <begin position="1"/>
        <end position="29"/>
    </location>
</feature>
<feature type="chain" id="PRO_5047131315" evidence="1">
    <location>
        <begin position="30"/>
        <end position="182"/>
    </location>
</feature>